<evidence type="ECO:0000259" key="1">
    <source>
        <dbReference type="Pfam" id="PF13744"/>
    </source>
</evidence>
<dbReference type="Proteomes" id="UP000030321">
    <property type="component" value="Unassembled WGS sequence"/>
</dbReference>
<dbReference type="AlphaFoldDB" id="A0A0A1VQW8"/>
<accession>A0A0A1VQW8</accession>
<evidence type="ECO:0000313" key="2">
    <source>
        <dbReference type="EMBL" id="GAL92207.1"/>
    </source>
</evidence>
<proteinExistence type="predicted"/>
<dbReference type="SUPFAM" id="SSF47413">
    <property type="entry name" value="lambda repressor-like DNA-binding domains"/>
    <property type="match status" value="1"/>
</dbReference>
<dbReference type="InterPro" id="IPR010982">
    <property type="entry name" value="Lambda_DNA-bd_dom_sf"/>
</dbReference>
<evidence type="ECO:0000313" key="3">
    <source>
        <dbReference type="Proteomes" id="UP000030321"/>
    </source>
</evidence>
<dbReference type="Gene3D" id="1.10.260.40">
    <property type="entry name" value="lambda repressor-like DNA-binding domains"/>
    <property type="match status" value="1"/>
</dbReference>
<dbReference type="EMBL" id="BBPA01000019">
    <property type="protein sequence ID" value="GAL92207.1"/>
    <property type="molecule type" value="Genomic_DNA"/>
</dbReference>
<sequence length="99" mass="11429">MTQSNTIEITFGSDNIFEDLGFNSEEATNLKIRADLMLTLRSFIQEKRWTQQEAATFFEETKPKISDLMNGEISRFTVDKLLSLLDKTGMKVKLEIFTK</sequence>
<dbReference type="RefSeq" id="WP_045357921.1">
    <property type="nucleotide sequence ID" value="NZ_BBPA01000019.1"/>
</dbReference>
<name>A0A0A1VQW8_MICAE</name>
<feature type="domain" description="HigA2-like helix-turn-helix" evidence="1">
    <location>
        <begin position="16"/>
        <end position="96"/>
    </location>
</feature>
<protein>
    <submittedName>
        <fullName evidence="2">Putative DNA-binding protein</fullName>
    </submittedName>
</protein>
<comment type="caution">
    <text evidence="2">The sequence shown here is derived from an EMBL/GenBank/DDBJ whole genome shotgun (WGS) entry which is preliminary data.</text>
</comment>
<keyword evidence="2" id="KW-0238">DNA-binding</keyword>
<dbReference type="InterPro" id="IPR039554">
    <property type="entry name" value="HigA2-like_HTH"/>
</dbReference>
<dbReference type="GO" id="GO:0003677">
    <property type="term" value="F:DNA binding"/>
    <property type="evidence" value="ECO:0007669"/>
    <property type="project" value="UniProtKB-KW"/>
</dbReference>
<reference evidence="3" key="1">
    <citation type="journal article" date="2015" name="Genome">
        <title>Whole Genome Sequence of the Non-Microcystin-Producing Microcystis aeruginosa Strain NIES-44.</title>
        <authorList>
            <person name="Okano K."/>
            <person name="Miyata N."/>
            <person name="Ozaki Y."/>
        </authorList>
    </citation>
    <scope>NUCLEOTIDE SEQUENCE [LARGE SCALE GENOMIC DNA]</scope>
    <source>
        <strain evidence="3">NIES-44</strain>
    </source>
</reference>
<dbReference type="Pfam" id="PF13744">
    <property type="entry name" value="HTH_37"/>
    <property type="match status" value="1"/>
</dbReference>
<gene>
    <name evidence="2" type="ORF">N44_00495</name>
</gene>
<organism evidence="2 3">
    <name type="scientific">Microcystis aeruginosa NIES-44</name>
    <dbReference type="NCBI Taxonomy" id="449439"/>
    <lineage>
        <taxon>Bacteria</taxon>
        <taxon>Bacillati</taxon>
        <taxon>Cyanobacteriota</taxon>
        <taxon>Cyanophyceae</taxon>
        <taxon>Oscillatoriophycideae</taxon>
        <taxon>Chroococcales</taxon>
        <taxon>Microcystaceae</taxon>
        <taxon>Microcystis</taxon>
    </lineage>
</organism>